<comment type="caution">
    <text evidence="17">The sequence shown here is derived from an EMBL/GenBank/DDBJ whole genome shotgun (WGS) entry which is preliminary data.</text>
</comment>
<evidence type="ECO:0000256" key="11">
    <source>
        <dbReference type="ARBA" id="ARBA00038053"/>
    </source>
</evidence>
<keyword evidence="7 16" id="KW-1133">Transmembrane helix</keyword>
<sequence length="390" mass="42261">MFLREFSRERKTPLAEWWWTVDRPLLAALFGLLAAGVMMSFAASPAVAVRIGLSEWHFTIRHIIFLVPTIGVLIAGSFLSSKQARRLAFVVLIVMSALMVLTLFIGTEIKGSQRWISLMGFSLQPSEFVKPAFAIIAAWLISEQMRAPELPGHLLTIAILIGIAGVLLLQPDIGQTALVVLTWAGLLFISGISWWVILVLGGISLAGITAAYFMFPHVTRRFDAFLNPETGDNYQVEKALQSLLEGGWFGLGPGEGMAKRALPDAHADFVFSAAAGEFGILFCLGLVALIAFVVARCMYLAQLQQNLFSRLAISAIAVQFGMQACINLLVNLNLIPPKGMTLPFVSSGGTSMIAIAFGMGILLGLTRRKPEHTIQSGLPTFRMAAGQEVA</sequence>
<dbReference type="Pfam" id="PF01098">
    <property type="entry name" value="FTSW_RODA_SPOVE"/>
    <property type="match status" value="1"/>
</dbReference>
<keyword evidence="8 16" id="KW-0472">Membrane</keyword>
<evidence type="ECO:0000256" key="9">
    <source>
        <dbReference type="ARBA" id="ARBA00032370"/>
    </source>
</evidence>
<evidence type="ECO:0000256" key="5">
    <source>
        <dbReference type="ARBA" id="ARBA00022960"/>
    </source>
</evidence>
<keyword evidence="17" id="KW-0132">Cell division</keyword>
<dbReference type="InterPro" id="IPR001182">
    <property type="entry name" value="FtsW/RodA"/>
</dbReference>
<comment type="similarity">
    <text evidence="11">Belongs to the SEDS family. FtsW subfamily.</text>
</comment>
<feature type="transmembrane region" description="Helical" evidence="16">
    <location>
        <begin position="311"/>
        <end position="330"/>
    </location>
</feature>
<evidence type="ECO:0000256" key="3">
    <source>
        <dbReference type="ARBA" id="ARBA00022679"/>
    </source>
</evidence>
<evidence type="ECO:0000256" key="4">
    <source>
        <dbReference type="ARBA" id="ARBA00022692"/>
    </source>
</evidence>
<dbReference type="GO" id="GO:0051301">
    <property type="term" value="P:cell division"/>
    <property type="evidence" value="ECO:0007669"/>
    <property type="project" value="UniProtKB-KW"/>
</dbReference>
<organism evidence="17 18">
    <name type="scientific">Maritalea porphyrae</name>
    <dbReference type="NCBI Taxonomy" id="880732"/>
    <lineage>
        <taxon>Bacteria</taxon>
        <taxon>Pseudomonadati</taxon>
        <taxon>Pseudomonadota</taxon>
        <taxon>Alphaproteobacteria</taxon>
        <taxon>Hyphomicrobiales</taxon>
        <taxon>Devosiaceae</taxon>
        <taxon>Maritalea</taxon>
    </lineage>
</organism>
<evidence type="ECO:0000256" key="6">
    <source>
        <dbReference type="ARBA" id="ARBA00022984"/>
    </source>
</evidence>
<comment type="catalytic activity">
    <reaction evidence="15">
        <text>[GlcNAc-(1-&gt;4)-Mur2Ac(oyl-L-Ala-gamma-D-Glu-L-Lys-D-Ala-D-Ala)](n)-di-trans,octa-cis-undecaprenyl diphosphate + beta-D-GlcNAc-(1-&gt;4)-Mur2Ac(oyl-L-Ala-gamma-D-Glu-L-Lys-D-Ala-D-Ala)-di-trans,octa-cis-undecaprenyl diphosphate = [GlcNAc-(1-&gt;4)-Mur2Ac(oyl-L-Ala-gamma-D-Glu-L-Lys-D-Ala-D-Ala)](n+1)-di-trans,octa-cis-undecaprenyl diphosphate + di-trans,octa-cis-undecaprenyl diphosphate + H(+)</text>
        <dbReference type="Rhea" id="RHEA:23708"/>
        <dbReference type="Rhea" id="RHEA-COMP:9602"/>
        <dbReference type="Rhea" id="RHEA-COMP:9603"/>
        <dbReference type="ChEBI" id="CHEBI:15378"/>
        <dbReference type="ChEBI" id="CHEBI:58405"/>
        <dbReference type="ChEBI" id="CHEBI:60033"/>
        <dbReference type="ChEBI" id="CHEBI:78435"/>
        <dbReference type="EC" id="2.4.99.28"/>
    </reaction>
</comment>
<evidence type="ECO:0000256" key="1">
    <source>
        <dbReference type="ARBA" id="ARBA00004141"/>
    </source>
</evidence>
<feature type="transmembrane region" description="Helical" evidence="16">
    <location>
        <begin position="58"/>
        <end position="80"/>
    </location>
</feature>
<keyword evidence="6" id="KW-0573">Peptidoglycan synthesis</keyword>
<evidence type="ECO:0000256" key="13">
    <source>
        <dbReference type="ARBA" id="ARBA00041418"/>
    </source>
</evidence>
<feature type="transmembrane region" description="Helical" evidence="16">
    <location>
        <begin position="87"/>
        <end position="105"/>
    </location>
</feature>
<proteinExistence type="inferred from homology"/>
<dbReference type="PANTHER" id="PTHR30474:SF2">
    <property type="entry name" value="PEPTIDOGLYCAN GLYCOSYLTRANSFERASE FTSW-RELATED"/>
    <property type="match status" value="1"/>
</dbReference>
<dbReference type="RefSeq" id="WP_284366124.1">
    <property type="nucleotide sequence ID" value="NZ_BSNI01000002.1"/>
</dbReference>
<keyword evidence="3" id="KW-0808">Transferase</keyword>
<keyword evidence="2" id="KW-0328">Glycosyltransferase</keyword>
<keyword evidence="5" id="KW-0133">Cell shape</keyword>
<dbReference type="EMBL" id="BSNI01000002">
    <property type="protein sequence ID" value="GLQ18973.1"/>
    <property type="molecule type" value="Genomic_DNA"/>
</dbReference>
<keyword evidence="18" id="KW-1185">Reference proteome</keyword>
<dbReference type="EC" id="2.4.99.28" evidence="14"/>
<comment type="subcellular location">
    <subcellularLocation>
        <location evidence="1">Membrane</location>
        <topology evidence="1">Multi-pass membrane protein</topology>
    </subcellularLocation>
</comment>
<feature type="transmembrane region" description="Helical" evidence="16">
    <location>
        <begin position="150"/>
        <end position="169"/>
    </location>
</feature>
<evidence type="ECO:0000256" key="7">
    <source>
        <dbReference type="ARBA" id="ARBA00022989"/>
    </source>
</evidence>
<keyword evidence="17" id="KW-0131">Cell cycle</keyword>
<evidence type="ECO:0000256" key="15">
    <source>
        <dbReference type="ARBA" id="ARBA00049902"/>
    </source>
</evidence>
<feature type="transmembrane region" description="Helical" evidence="16">
    <location>
        <begin position="278"/>
        <end position="299"/>
    </location>
</feature>
<evidence type="ECO:0000256" key="2">
    <source>
        <dbReference type="ARBA" id="ARBA00022676"/>
    </source>
</evidence>
<reference evidence="17" key="2">
    <citation type="submission" date="2023-01" db="EMBL/GenBank/DDBJ databases">
        <title>Draft genome sequence of Maritalea porphyrae strain NBRC 107169.</title>
        <authorList>
            <person name="Sun Q."/>
            <person name="Mori K."/>
        </authorList>
    </citation>
    <scope>NUCLEOTIDE SEQUENCE</scope>
    <source>
        <strain evidence="17">NBRC 107169</strain>
    </source>
</reference>
<feature type="transmembrane region" description="Helical" evidence="16">
    <location>
        <begin position="342"/>
        <end position="365"/>
    </location>
</feature>
<accession>A0ABQ5UUY9</accession>
<evidence type="ECO:0000256" key="16">
    <source>
        <dbReference type="SAM" id="Phobius"/>
    </source>
</evidence>
<protein>
    <recommendedName>
        <fullName evidence="12">Probable peptidoglycan glycosyltransferase FtsW</fullName>
        <ecNumber evidence="14">2.4.99.28</ecNumber>
    </recommendedName>
    <alternativeName>
        <fullName evidence="13">Cell division protein FtsW</fullName>
    </alternativeName>
    <alternativeName>
        <fullName evidence="10">Cell wall polymerase</fullName>
    </alternativeName>
    <alternativeName>
        <fullName evidence="9">Peptidoglycan polymerase</fullName>
    </alternativeName>
</protein>
<reference evidence="17" key="1">
    <citation type="journal article" date="2014" name="Int. J. Syst. Evol. Microbiol.">
        <title>Complete genome of a new Firmicutes species belonging to the dominant human colonic microbiota ('Ruminococcus bicirculans') reveals two chromosomes and a selective capacity to utilize plant glucans.</title>
        <authorList>
            <consortium name="NISC Comparative Sequencing Program"/>
            <person name="Wegmann U."/>
            <person name="Louis P."/>
            <person name="Goesmann A."/>
            <person name="Henrissat B."/>
            <person name="Duncan S.H."/>
            <person name="Flint H.J."/>
        </authorList>
    </citation>
    <scope>NUCLEOTIDE SEQUENCE</scope>
    <source>
        <strain evidence="17">NBRC 107169</strain>
    </source>
</reference>
<evidence type="ECO:0000256" key="10">
    <source>
        <dbReference type="ARBA" id="ARBA00033270"/>
    </source>
</evidence>
<evidence type="ECO:0000256" key="8">
    <source>
        <dbReference type="ARBA" id="ARBA00023136"/>
    </source>
</evidence>
<keyword evidence="4 16" id="KW-0812">Transmembrane</keyword>
<feature type="transmembrane region" description="Helical" evidence="16">
    <location>
        <begin position="181"/>
        <end position="214"/>
    </location>
</feature>
<name>A0ABQ5UUY9_9HYPH</name>
<gene>
    <name evidence="17" type="primary">ftsW</name>
    <name evidence="17" type="ORF">GCM10007879_32220</name>
</gene>
<evidence type="ECO:0000313" key="17">
    <source>
        <dbReference type="EMBL" id="GLQ18973.1"/>
    </source>
</evidence>
<dbReference type="Proteomes" id="UP001161405">
    <property type="component" value="Unassembled WGS sequence"/>
</dbReference>
<evidence type="ECO:0000313" key="18">
    <source>
        <dbReference type="Proteomes" id="UP001161405"/>
    </source>
</evidence>
<evidence type="ECO:0000256" key="12">
    <source>
        <dbReference type="ARBA" id="ARBA00041185"/>
    </source>
</evidence>
<dbReference type="PANTHER" id="PTHR30474">
    <property type="entry name" value="CELL CYCLE PROTEIN"/>
    <property type="match status" value="1"/>
</dbReference>
<evidence type="ECO:0000256" key="14">
    <source>
        <dbReference type="ARBA" id="ARBA00044770"/>
    </source>
</evidence>